<dbReference type="PANTHER" id="PTHR23334:SF20">
    <property type="entry name" value="BASIC LEUCINE ZIPPER 24"/>
    <property type="match status" value="1"/>
</dbReference>
<dbReference type="EMBL" id="JAUBYV010000011">
    <property type="protein sequence ID" value="KAK2623917.1"/>
    <property type="molecule type" value="Genomic_DNA"/>
</dbReference>
<keyword evidence="4" id="KW-1185">Reference proteome</keyword>
<dbReference type="Gene3D" id="1.20.5.170">
    <property type="match status" value="1"/>
</dbReference>
<comment type="caution">
    <text evidence="3">The sequence shown here is derived from an EMBL/GenBank/DDBJ whole genome shotgun (WGS) entry which is preliminary data.</text>
</comment>
<evidence type="ECO:0000313" key="3">
    <source>
        <dbReference type="EMBL" id="KAK2623917.1"/>
    </source>
</evidence>
<dbReference type="GO" id="GO:0000978">
    <property type="term" value="F:RNA polymerase II cis-regulatory region sequence-specific DNA binding"/>
    <property type="evidence" value="ECO:0007669"/>
    <property type="project" value="TreeGrafter"/>
</dbReference>
<feature type="compositionally biased region" description="Polar residues" evidence="1">
    <location>
        <begin position="1"/>
        <end position="12"/>
    </location>
</feature>
<dbReference type="Proteomes" id="UP001285354">
    <property type="component" value="Unassembled WGS sequence"/>
</dbReference>
<feature type="domain" description="BZIP" evidence="2">
    <location>
        <begin position="65"/>
        <end position="125"/>
    </location>
</feature>
<protein>
    <recommendedName>
        <fullName evidence="2">BZIP domain-containing protein</fullName>
    </recommendedName>
</protein>
<evidence type="ECO:0000313" key="4">
    <source>
        <dbReference type="Proteomes" id="UP001285354"/>
    </source>
</evidence>
<dbReference type="InterPro" id="IPR004827">
    <property type="entry name" value="bZIP"/>
</dbReference>
<dbReference type="GO" id="GO:0006351">
    <property type="term" value="P:DNA-templated transcription"/>
    <property type="evidence" value="ECO:0007669"/>
    <property type="project" value="InterPro"/>
</dbReference>
<evidence type="ECO:0000259" key="2">
    <source>
        <dbReference type="PROSITE" id="PS50217"/>
    </source>
</evidence>
<feature type="region of interest" description="Disordered" evidence="1">
    <location>
        <begin position="141"/>
        <end position="166"/>
    </location>
</feature>
<dbReference type="PANTHER" id="PTHR23334">
    <property type="entry name" value="CCAAT/ENHANCER BINDING PROTEIN"/>
    <property type="match status" value="1"/>
</dbReference>
<reference evidence="3" key="1">
    <citation type="submission" date="2023-06" db="EMBL/GenBank/DDBJ databases">
        <title>Draft genome of Marssonina rosae.</title>
        <authorList>
            <person name="Cheng Q."/>
        </authorList>
    </citation>
    <scope>NUCLEOTIDE SEQUENCE</scope>
    <source>
        <strain evidence="3">R4</strain>
    </source>
</reference>
<accession>A0AAD9SVT7</accession>
<dbReference type="Pfam" id="PF07716">
    <property type="entry name" value="bZIP_2"/>
    <property type="match status" value="1"/>
</dbReference>
<organism evidence="3 4">
    <name type="scientific">Diplocarpon rosae</name>
    <dbReference type="NCBI Taxonomy" id="946125"/>
    <lineage>
        <taxon>Eukaryota</taxon>
        <taxon>Fungi</taxon>
        <taxon>Dikarya</taxon>
        <taxon>Ascomycota</taxon>
        <taxon>Pezizomycotina</taxon>
        <taxon>Leotiomycetes</taxon>
        <taxon>Helotiales</taxon>
        <taxon>Drepanopezizaceae</taxon>
        <taxon>Diplocarpon</taxon>
    </lineage>
</organism>
<dbReference type="PROSITE" id="PS00036">
    <property type="entry name" value="BZIP_BASIC"/>
    <property type="match status" value="1"/>
</dbReference>
<proteinExistence type="predicted"/>
<dbReference type="AlphaFoldDB" id="A0AAD9SVT7"/>
<evidence type="ECO:0000256" key="1">
    <source>
        <dbReference type="SAM" id="MobiDB-lite"/>
    </source>
</evidence>
<name>A0AAD9SVT7_9HELO</name>
<dbReference type="SUPFAM" id="SSF57959">
    <property type="entry name" value="Leucine zipper domain"/>
    <property type="match status" value="1"/>
</dbReference>
<dbReference type="GO" id="GO:0000981">
    <property type="term" value="F:DNA-binding transcription factor activity, RNA polymerase II-specific"/>
    <property type="evidence" value="ECO:0007669"/>
    <property type="project" value="TreeGrafter"/>
</dbReference>
<dbReference type="InterPro" id="IPR031106">
    <property type="entry name" value="C/EBP"/>
</dbReference>
<dbReference type="PROSITE" id="PS50217">
    <property type="entry name" value="BZIP"/>
    <property type="match status" value="1"/>
</dbReference>
<gene>
    <name evidence="3" type="ORF">QTJ16_006551</name>
</gene>
<dbReference type="CDD" id="cd14705">
    <property type="entry name" value="bZIP_Zip1"/>
    <property type="match status" value="1"/>
</dbReference>
<feature type="region of interest" description="Disordered" evidence="1">
    <location>
        <begin position="1"/>
        <end position="97"/>
    </location>
</feature>
<sequence>MSPSDSEQQQYYLSPPHQAYYSTPTTHLQDHAALQTHIQPQPQPQHPGPSQGLFAPVYSPQPETDAEADLKRLRNTAASARFRAKKKQREQTLETQAREKKMALERLEARIQELERENRFLKGLILGPREEELKALKRQRDEALESDKAIDGDRKGFEHKDGVGTD</sequence>
<dbReference type="InterPro" id="IPR046347">
    <property type="entry name" value="bZIP_sf"/>
</dbReference>